<feature type="domain" description="Transposon Tn7 transposition protein TnsD C-terminal" evidence="2">
    <location>
        <begin position="217"/>
        <end position="291"/>
    </location>
</feature>
<keyword evidence="4" id="KW-1185">Reference proteome</keyword>
<dbReference type="InterPro" id="IPR009492">
    <property type="entry name" value="TniQ"/>
</dbReference>
<dbReference type="InterPro" id="IPR032750">
    <property type="entry name" value="TnsD_C"/>
</dbReference>
<comment type="caution">
    <text evidence="3">The sequence shown here is derived from an EMBL/GenBank/DDBJ whole genome shotgun (WGS) entry which is preliminary data.</text>
</comment>
<dbReference type="EMBL" id="JAMQKB010000005">
    <property type="protein sequence ID" value="MDC3424318.1"/>
    <property type="molecule type" value="Genomic_DNA"/>
</dbReference>
<sequence>MLSFFPTLYEDELLYSWFARYHNRSCNISPKATMRDLFGTPSMLAVPDMPTHLNKVYDRTKHFDMPDVNKWIEKHTFYLYYTTFAKQDVKKKVYDAMRDGKGQGSIHMLTGVMASKITEFHYFRYCPCCVSEDIKRYGETYWHLSHQLPSVFVCPKHERLLLSSYVPFRGTNKHTYTGASTSILLSHKETSEYTHKTMKHLVYLTNESMKMIHNRYRLTWEVIQKAYKYLLQQMGFANVNGKVDQHTLGEQFQHFYGDELLTLLQSPINRDSESCWLKSITRKHRKAFHPIVGLK</sequence>
<name>A0A9X3WT16_9BACI</name>
<gene>
    <name evidence="3" type="ORF">NC797_07320</name>
</gene>
<protein>
    <submittedName>
        <fullName evidence="3">TnsD family transposase</fullName>
    </submittedName>
</protein>
<evidence type="ECO:0000259" key="1">
    <source>
        <dbReference type="Pfam" id="PF06527"/>
    </source>
</evidence>
<evidence type="ECO:0000259" key="2">
    <source>
        <dbReference type="Pfam" id="PF15978"/>
    </source>
</evidence>
<evidence type="ECO:0000313" key="3">
    <source>
        <dbReference type="EMBL" id="MDC3424318.1"/>
    </source>
</evidence>
<proteinExistence type="predicted"/>
<dbReference type="AlphaFoldDB" id="A0A9X3WT16"/>
<dbReference type="Pfam" id="PF15978">
    <property type="entry name" value="TnsD"/>
    <property type="match status" value="1"/>
</dbReference>
<evidence type="ECO:0000313" key="4">
    <source>
        <dbReference type="Proteomes" id="UP001145050"/>
    </source>
</evidence>
<accession>A0A9X3WT16</accession>
<dbReference type="Pfam" id="PF06527">
    <property type="entry name" value="TniQ"/>
    <property type="match status" value="1"/>
</dbReference>
<dbReference type="RefSeq" id="WP_272436123.1">
    <property type="nucleotide sequence ID" value="NZ_JAMQKB010000005.1"/>
</dbReference>
<feature type="domain" description="TniQ" evidence="1">
    <location>
        <begin position="4"/>
        <end position="161"/>
    </location>
</feature>
<reference evidence="3" key="1">
    <citation type="submission" date="2022-06" db="EMBL/GenBank/DDBJ databases">
        <title>Aquibacillus sp. a new bacterium isolated from soil saline samples.</title>
        <authorList>
            <person name="Galisteo C."/>
            <person name="De La Haba R."/>
            <person name="Sanchez-Porro C."/>
            <person name="Ventosa A."/>
        </authorList>
    </citation>
    <scope>NUCLEOTIDE SEQUENCE</scope>
    <source>
        <strain evidence="3">3ASR75-11</strain>
    </source>
</reference>
<dbReference type="Proteomes" id="UP001145050">
    <property type="component" value="Unassembled WGS sequence"/>
</dbReference>
<organism evidence="3 4">
    <name type="scientific">Terrihalobacillus insolitus</name>
    <dbReference type="NCBI Taxonomy" id="2950438"/>
    <lineage>
        <taxon>Bacteria</taxon>
        <taxon>Bacillati</taxon>
        <taxon>Bacillota</taxon>
        <taxon>Bacilli</taxon>
        <taxon>Bacillales</taxon>
        <taxon>Bacillaceae</taxon>
        <taxon>Terrihalobacillus</taxon>
    </lineage>
</organism>